<gene>
    <name evidence="1" type="ORF">ABLG96_10705</name>
</gene>
<accession>A0AAU8DU72</accession>
<sequence>MTRTRAGIAVPSVDAGLVVLVEGESDRAAVEAAASLCRVDLRTLDAVVLSMDGVTYIRHHLRRHGPAGDRRQILGLCDSAESSVVGRALAENCDGSAENTHRLRAGDPILLAHHGFQMCRRDLEDELIRAIGTRGVIDVIEATGERRAWHSMQQQPAQRDRPVADQLRRWLGSGATRKIRYAPLLIAALPPERLPEPLSALLTAIATAGLGGQGSAISDASAHRMRASGCMEP</sequence>
<dbReference type="RefSeq" id="WP_353651305.1">
    <property type="nucleotide sequence ID" value="NZ_CP159218.1"/>
</dbReference>
<dbReference type="AlphaFoldDB" id="A0AAU8DU72"/>
<keyword evidence="1" id="KW-0255">Endonuclease</keyword>
<reference evidence="1" key="1">
    <citation type="submission" date="2024-05" db="EMBL/GenBank/DDBJ databases">
        <authorList>
            <person name="Cai S.Y."/>
            <person name="Jin L.M."/>
            <person name="Li H.R."/>
        </authorList>
    </citation>
    <scope>NUCLEOTIDE SEQUENCE</scope>
    <source>
        <strain evidence="1">A5-74</strain>
    </source>
</reference>
<proteinExistence type="predicted"/>
<dbReference type="GO" id="GO:0004519">
    <property type="term" value="F:endonuclease activity"/>
    <property type="evidence" value="ECO:0007669"/>
    <property type="project" value="UniProtKB-KW"/>
</dbReference>
<keyword evidence="1" id="KW-0540">Nuclease</keyword>
<organism evidence="1">
    <name type="scientific">Nakamurella sp. A5-74</name>
    <dbReference type="NCBI Taxonomy" id="3158264"/>
    <lineage>
        <taxon>Bacteria</taxon>
        <taxon>Bacillati</taxon>
        <taxon>Actinomycetota</taxon>
        <taxon>Actinomycetes</taxon>
        <taxon>Nakamurellales</taxon>
        <taxon>Nakamurellaceae</taxon>
        <taxon>Nakamurella</taxon>
    </lineage>
</organism>
<name>A0AAU8DU72_9ACTN</name>
<keyword evidence="1" id="KW-0378">Hydrolase</keyword>
<dbReference type="EMBL" id="CP159218">
    <property type="protein sequence ID" value="XCG65700.1"/>
    <property type="molecule type" value="Genomic_DNA"/>
</dbReference>
<evidence type="ECO:0000313" key="1">
    <source>
        <dbReference type="EMBL" id="XCG65700.1"/>
    </source>
</evidence>
<protein>
    <submittedName>
        <fullName evidence="1">ATP-dependent endonuclease</fullName>
    </submittedName>
</protein>